<dbReference type="EMBL" id="QEKO01000006">
    <property type="protein sequence ID" value="PVY60907.1"/>
    <property type="molecule type" value="Genomic_DNA"/>
</dbReference>
<dbReference type="SUPFAM" id="SSF54373">
    <property type="entry name" value="FAD-linked reductases, C-terminal domain"/>
    <property type="match status" value="1"/>
</dbReference>
<proteinExistence type="predicted"/>
<organism evidence="7 8">
    <name type="scientific">Pusillimonas noertemannii</name>
    <dbReference type="NCBI Taxonomy" id="305977"/>
    <lineage>
        <taxon>Bacteria</taxon>
        <taxon>Pseudomonadati</taxon>
        <taxon>Pseudomonadota</taxon>
        <taxon>Betaproteobacteria</taxon>
        <taxon>Burkholderiales</taxon>
        <taxon>Alcaligenaceae</taxon>
        <taxon>Pusillimonas</taxon>
    </lineage>
</organism>
<keyword evidence="2" id="KW-0285">Flavoprotein</keyword>
<dbReference type="Gene3D" id="3.50.50.60">
    <property type="entry name" value="FAD/NAD(P)-binding domain"/>
    <property type="match status" value="1"/>
</dbReference>
<dbReference type="PANTHER" id="PTHR13789">
    <property type="entry name" value="MONOOXYGENASE"/>
    <property type="match status" value="1"/>
</dbReference>
<reference evidence="7 8" key="1">
    <citation type="submission" date="2018-04" db="EMBL/GenBank/DDBJ databases">
        <title>Genomic Encyclopedia of Type Strains, Phase IV (KMG-IV): sequencing the most valuable type-strain genomes for metagenomic binning, comparative biology and taxonomic classification.</title>
        <authorList>
            <person name="Goeker M."/>
        </authorList>
    </citation>
    <scope>NUCLEOTIDE SEQUENCE [LARGE SCALE GENOMIC DNA]</scope>
    <source>
        <strain evidence="7 8">DSM 10065</strain>
    </source>
</reference>
<dbReference type="Proteomes" id="UP000246145">
    <property type="component" value="Unassembled WGS sequence"/>
</dbReference>
<comment type="caution">
    <text evidence="7">The sequence shown here is derived from an EMBL/GenBank/DDBJ whole genome shotgun (WGS) entry which is preliminary data.</text>
</comment>
<protein>
    <submittedName>
        <fullName evidence="7">Salicylate hydroxylase</fullName>
    </submittedName>
</protein>
<feature type="domain" description="FAD-binding" evidence="6">
    <location>
        <begin position="9"/>
        <end position="343"/>
    </location>
</feature>
<dbReference type="OrthoDB" id="9147239at2"/>
<evidence type="ECO:0000256" key="3">
    <source>
        <dbReference type="ARBA" id="ARBA00022827"/>
    </source>
</evidence>
<dbReference type="PANTHER" id="PTHR13789:SF318">
    <property type="entry name" value="GERANYLGERANYL DIPHOSPHATE REDUCTASE"/>
    <property type="match status" value="1"/>
</dbReference>
<evidence type="ECO:0000313" key="7">
    <source>
        <dbReference type="EMBL" id="PVY60907.1"/>
    </source>
</evidence>
<dbReference type="Pfam" id="PF01494">
    <property type="entry name" value="FAD_binding_3"/>
    <property type="match status" value="1"/>
</dbReference>
<dbReference type="InterPro" id="IPR050493">
    <property type="entry name" value="FAD-dep_Monooxygenase_BioMet"/>
</dbReference>
<keyword evidence="4" id="KW-0560">Oxidoreductase</keyword>
<sequence length="406" mass="45173">MEDCIDTEFPVVVAGGGIGGLGVALGLARRGFRVQVFEQAPEFREVGAGIQLAPNGMRALHQLGLTSKLKQWTSLPPAIELRDALNGSKFAHLDLGDDFLQYFGHPYAVIHRADLLSTIFSECQAHPNIQLERSTEVVDFSQDNRSVTVQLKDGRQIKGHALVGADGLRSVIRQKIIGDGRNKVSRLVCYRSVVPKSEIPDSLWSPNVVMWSGPDADFVHYPLRCGELYNLVATFMSDQEFDVTDIEGRPDEVWGSFEGHLEEIQHLLRKIDMGRRWLVGGREPIKNWTQGRVTLIGDAAHPMFQYAAQGACQALEDAVCLSESMWQNSDDPETALQSYYSSRYIHTARVQLTAKHLREVAQFGGALADLRAQLFAERWPTQEKAYETLDWLWGKAGSPAITAAVQ</sequence>
<evidence type="ECO:0000259" key="6">
    <source>
        <dbReference type="Pfam" id="PF01494"/>
    </source>
</evidence>
<dbReference type="GO" id="GO:0004497">
    <property type="term" value="F:monooxygenase activity"/>
    <property type="evidence" value="ECO:0007669"/>
    <property type="project" value="UniProtKB-KW"/>
</dbReference>
<name>A0A2U1CIQ6_9BURK</name>
<keyword evidence="3" id="KW-0274">FAD</keyword>
<dbReference type="AlphaFoldDB" id="A0A2U1CIQ6"/>
<comment type="cofactor">
    <cofactor evidence="1">
        <name>FAD</name>
        <dbReference type="ChEBI" id="CHEBI:57692"/>
    </cofactor>
</comment>
<dbReference type="RefSeq" id="WP_116519335.1">
    <property type="nucleotide sequence ID" value="NZ_JACCEX010000010.1"/>
</dbReference>
<dbReference type="GO" id="GO:0071949">
    <property type="term" value="F:FAD binding"/>
    <property type="evidence" value="ECO:0007669"/>
    <property type="project" value="InterPro"/>
</dbReference>
<evidence type="ECO:0000256" key="1">
    <source>
        <dbReference type="ARBA" id="ARBA00001974"/>
    </source>
</evidence>
<dbReference type="SUPFAM" id="SSF51905">
    <property type="entry name" value="FAD/NAD(P)-binding domain"/>
    <property type="match status" value="1"/>
</dbReference>
<evidence type="ECO:0000256" key="5">
    <source>
        <dbReference type="ARBA" id="ARBA00023033"/>
    </source>
</evidence>
<evidence type="ECO:0000313" key="8">
    <source>
        <dbReference type="Proteomes" id="UP000246145"/>
    </source>
</evidence>
<keyword evidence="8" id="KW-1185">Reference proteome</keyword>
<accession>A0A2U1CIQ6</accession>
<gene>
    <name evidence="7" type="ORF">C7440_3411</name>
</gene>
<dbReference type="InterPro" id="IPR002938">
    <property type="entry name" value="FAD-bd"/>
</dbReference>
<dbReference type="InterPro" id="IPR036188">
    <property type="entry name" value="FAD/NAD-bd_sf"/>
</dbReference>
<dbReference type="PRINTS" id="PR00420">
    <property type="entry name" value="RNGMNOXGNASE"/>
</dbReference>
<keyword evidence="5" id="KW-0503">Monooxygenase</keyword>
<evidence type="ECO:0000256" key="2">
    <source>
        <dbReference type="ARBA" id="ARBA00022630"/>
    </source>
</evidence>
<evidence type="ECO:0000256" key="4">
    <source>
        <dbReference type="ARBA" id="ARBA00023002"/>
    </source>
</evidence>